<comment type="caution">
    <text evidence="3">The sequence shown here is derived from an EMBL/GenBank/DDBJ whole genome shotgun (WGS) entry which is preliminary data.</text>
</comment>
<evidence type="ECO:0000313" key="2">
    <source>
        <dbReference type="EMBL" id="GJT34064.1"/>
    </source>
</evidence>
<protein>
    <submittedName>
        <fullName evidence="3">Uncharacterized protein</fullName>
    </submittedName>
</protein>
<gene>
    <name evidence="2" type="ORF">Tco_0924483</name>
    <name evidence="3" type="ORF">Tco_1041482</name>
</gene>
<feature type="region of interest" description="Disordered" evidence="1">
    <location>
        <begin position="1"/>
        <end position="37"/>
    </location>
</feature>
<proteinExistence type="predicted"/>
<dbReference type="EMBL" id="BQNB010014930">
    <property type="protein sequence ID" value="GJT34064.1"/>
    <property type="molecule type" value="Genomic_DNA"/>
</dbReference>
<evidence type="ECO:0000256" key="1">
    <source>
        <dbReference type="SAM" id="MobiDB-lite"/>
    </source>
</evidence>
<dbReference type="Proteomes" id="UP001151760">
    <property type="component" value="Unassembled WGS sequence"/>
</dbReference>
<reference evidence="3" key="1">
    <citation type="journal article" date="2022" name="Int. J. Mol. Sci.">
        <title>Draft Genome of Tanacetum Coccineum: Genomic Comparison of Closely Related Tanacetum-Family Plants.</title>
        <authorList>
            <person name="Yamashiro T."/>
            <person name="Shiraishi A."/>
            <person name="Nakayama K."/>
            <person name="Satake H."/>
        </authorList>
    </citation>
    <scope>NUCLEOTIDE SEQUENCE</scope>
</reference>
<feature type="compositionally biased region" description="Gly residues" evidence="1">
    <location>
        <begin position="1"/>
        <end position="10"/>
    </location>
</feature>
<keyword evidence="4" id="KW-1185">Reference proteome</keyword>
<evidence type="ECO:0000313" key="3">
    <source>
        <dbReference type="EMBL" id="GJT74757.1"/>
    </source>
</evidence>
<accession>A0ABQ5GIK0</accession>
<evidence type="ECO:0000313" key="4">
    <source>
        <dbReference type="Proteomes" id="UP001151760"/>
    </source>
</evidence>
<sequence length="87" mass="8874">MKGGGLGGGAVNTVKVGDNRKGICGGDEDHGDSGDAGGEIIAKSEVVVWSQTHRSQMAQSPPQTHQINKMGVTRAVAGTATTTWVGR</sequence>
<feature type="compositionally biased region" description="Basic and acidic residues" evidence="1">
    <location>
        <begin position="17"/>
        <end position="33"/>
    </location>
</feature>
<organism evidence="3 4">
    <name type="scientific">Tanacetum coccineum</name>
    <dbReference type="NCBI Taxonomy" id="301880"/>
    <lineage>
        <taxon>Eukaryota</taxon>
        <taxon>Viridiplantae</taxon>
        <taxon>Streptophyta</taxon>
        <taxon>Embryophyta</taxon>
        <taxon>Tracheophyta</taxon>
        <taxon>Spermatophyta</taxon>
        <taxon>Magnoliopsida</taxon>
        <taxon>eudicotyledons</taxon>
        <taxon>Gunneridae</taxon>
        <taxon>Pentapetalae</taxon>
        <taxon>asterids</taxon>
        <taxon>campanulids</taxon>
        <taxon>Asterales</taxon>
        <taxon>Asteraceae</taxon>
        <taxon>Asteroideae</taxon>
        <taxon>Anthemideae</taxon>
        <taxon>Anthemidinae</taxon>
        <taxon>Tanacetum</taxon>
    </lineage>
</organism>
<name>A0ABQ5GIK0_9ASTR</name>
<dbReference type="EMBL" id="BQNB010018468">
    <property type="protein sequence ID" value="GJT74757.1"/>
    <property type="molecule type" value="Genomic_DNA"/>
</dbReference>
<reference evidence="3" key="2">
    <citation type="submission" date="2022-01" db="EMBL/GenBank/DDBJ databases">
        <authorList>
            <person name="Yamashiro T."/>
            <person name="Shiraishi A."/>
            <person name="Satake H."/>
            <person name="Nakayama K."/>
        </authorList>
    </citation>
    <scope>NUCLEOTIDE SEQUENCE</scope>
</reference>